<name>A0A0B7G621_THACB</name>
<dbReference type="OrthoDB" id="3221703at2759"/>
<proteinExistence type="predicted"/>
<evidence type="ECO:0000313" key="2">
    <source>
        <dbReference type="Proteomes" id="UP000059188"/>
    </source>
</evidence>
<organism evidence="1 2">
    <name type="scientific">Thanatephorus cucumeris (strain AG1-IB / isolate 7/3/14)</name>
    <name type="common">Lettuce bottom rot fungus</name>
    <name type="synonym">Rhizoctonia solani</name>
    <dbReference type="NCBI Taxonomy" id="1108050"/>
    <lineage>
        <taxon>Eukaryota</taxon>
        <taxon>Fungi</taxon>
        <taxon>Dikarya</taxon>
        <taxon>Basidiomycota</taxon>
        <taxon>Agaricomycotina</taxon>
        <taxon>Agaricomycetes</taxon>
        <taxon>Cantharellales</taxon>
        <taxon>Ceratobasidiaceae</taxon>
        <taxon>Rhizoctonia</taxon>
        <taxon>Rhizoctonia solani AG-1</taxon>
    </lineage>
</organism>
<keyword evidence="2" id="KW-1185">Reference proteome</keyword>
<accession>A0A0B7G621</accession>
<reference evidence="1 2" key="1">
    <citation type="submission" date="2014-11" db="EMBL/GenBank/DDBJ databases">
        <authorList>
            <person name="Wibberg Daniel"/>
        </authorList>
    </citation>
    <scope>NUCLEOTIDE SEQUENCE [LARGE SCALE GENOMIC DNA]</scope>
    <source>
        <strain evidence="1">Rhizoctonia solani AG1-IB 7/3/14</strain>
    </source>
</reference>
<dbReference type="AlphaFoldDB" id="A0A0B7G621"/>
<dbReference type="Proteomes" id="UP000059188">
    <property type="component" value="Unassembled WGS sequence"/>
</dbReference>
<gene>
    <name evidence="1" type="ORF">RSOLAG1IB_05707</name>
</gene>
<sequence>MTVSPGLFPKPAYFPNTSVRALKADYSDRGRLQINFDVPEFITWRALREHTVLFKRIEYRKYRPGHPNHEFILLRAISKREACNISHLSPVSSDQDPIFSPGIPYWWNAVPNEVFEYVLKFEREPGQEYHFQGLDISAQALDYVDFKEFAYLNSHERNSTIELAIEFPEALALENIIRICFSISNHHGAHQYTFGKYNESFYCWNIVAILLRLHVDWARPVHALQPNAMATTTVELITMRMAELSNSQRTKVVDRDVQPNLALLFTGEYDCDHSADASPRPFVRLCRDVMERSYILGEITAYLQKGLSSSLWMEEDLCIVRAGVRTLLEELADATISLTKEGTGESSLDDSFRGNGHMNGFSPEWNDLIRKEANSLLKILVDGMWVMFNESLFEERYITESHRSKASQRIGNSPLVLGCRLAPLGLYATWNVARLRAHLSLDHSATSSSLTQMKILMRSICYVPNEIRNVVGITGNFLSVLAMRRDNFGARREIRREGVAPTQDHATDFDSTRLSLSLEREAVLRMVPKIDNRRPELGDRIFCELEKAIKNLAFSRPECTMRELRLGVLEILMRIREGGRSVGFNPGPESIWRIVLWRSLGEEITRALEEVANGGPSVKIRCWLRTSQSDTRIEERPMLVSEILLFIQSRILDSSKTIFNQGSPGATRACQREIKNAMDSVWKSTLEAEIEKQSMGQMY</sequence>
<protein>
    <submittedName>
        <fullName evidence="1">Uncharacterized protein</fullName>
    </submittedName>
</protein>
<evidence type="ECO:0000313" key="1">
    <source>
        <dbReference type="EMBL" id="CEL63942.1"/>
    </source>
</evidence>
<dbReference type="EMBL" id="LN679108">
    <property type="protein sequence ID" value="CEL63942.1"/>
    <property type="molecule type" value="Genomic_DNA"/>
</dbReference>